<evidence type="ECO:0000313" key="2">
    <source>
        <dbReference type="EMBL" id="CAI8023592.1"/>
    </source>
</evidence>
<protein>
    <submittedName>
        <fullName evidence="2">Uncharacterized protein</fullName>
    </submittedName>
</protein>
<dbReference type="AlphaFoldDB" id="A0AA35WRD3"/>
<evidence type="ECO:0000313" key="3">
    <source>
        <dbReference type="Proteomes" id="UP001174909"/>
    </source>
</evidence>
<organism evidence="2 3">
    <name type="scientific">Geodia barretti</name>
    <name type="common">Barrett's horny sponge</name>
    <dbReference type="NCBI Taxonomy" id="519541"/>
    <lineage>
        <taxon>Eukaryota</taxon>
        <taxon>Metazoa</taxon>
        <taxon>Porifera</taxon>
        <taxon>Demospongiae</taxon>
        <taxon>Heteroscleromorpha</taxon>
        <taxon>Tetractinellida</taxon>
        <taxon>Astrophorina</taxon>
        <taxon>Geodiidae</taxon>
        <taxon>Geodia</taxon>
    </lineage>
</organism>
<sequence>MEIKVALLLVSALIAVAAAYPTKDQQKATAAAAGLDCDNDPIFEVFDCHTTFRLQGCTKAIYTTACCSYDASPPSCDYVLAQEEATDDAVEGVRICETDANGDEHCRSLSEGKSAEAMQESDCFCVRDGEGHKVCEPDNCDAGRQAPKFAEEMKESDCFCVRDREGHKVCEPNNCDAGRQAPKFN</sequence>
<proteinExistence type="predicted"/>
<name>A0AA35WRD3_GEOBA</name>
<dbReference type="EMBL" id="CASHTH010002015">
    <property type="protein sequence ID" value="CAI8023592.1"/>
    <property type="molecule type" value="Genomic_DNA"/>
</dbReference>
<dbReference type="Proteomes" id="UP001174909">
    <property type="component" value="Unassembled WGS sequence"/>
</dbReference>
<keyword evidence="3" id="KW-1185">Reference proteome</keyword>
<feature type="signal peptide" evidence="1">
    <location>
        <begin position="1"/>
        <end position="19"/>
    </location>
</feature>
<reference evidence="2" key="1">
    <citation type="submission" date="2023-03" db="EMBL/GenBank/DDBJ databases">
        <authorList>
            <person name="Steffen K."/>
            <person name="Cardenas P."/>
        </authorList>
    </citation>
    <scope>NUCLEOTIDE SEQUENCE</scope>
</reference>
<keyword evidence="1" id="KW-0732">Signal</keyword>
<comment type="caution">
    <text evidence="2">The sequence shown here is derived from an EMBL/GenBank/DDBJ whole genome shotgun (WGS) entry which is preliminary data.</text>
</comment>
<gene>
    <name evidence="2" type="ORF">GBAR_LOCUS13764</name>
</gene>
<feature type="chain" id="PRO_5041348853" evidence="1">
    <location>
        <begin position="20"/>
        <end position="185"/>
    </location>
</feature>
<evidence type="ECO:0000256" key="1">
    <source>
        <dbReference type="SAM" id="SignalP"/>
    </source>
</evidence>
<accession>A0AA35WRD3</accession>